<keyword evidence="1" id="KW-0472">Membrane</keyword>
<evidence type="ECO:0000313" key="3">
    <source>
        <dbReference type="EMBL" id="ETO18030.1"/>
    </source>
</evidence>
<protein>
    <recommendedName>
        <fullName evidence="2">Serine aminopeptidase S33 domain-containing protein</fullName>
    </recommendedName>
</protein>
<keyword evidence="1" id="KW-1133">Transmembrane helix</keyword>
<dbReference type="SUPFAM" id="SSF53474">
    <property type="entry name" value="alpha/beta-Hydrolases"/>
    <property type="match status" value="1"/>
</dbReference>
<dbReference type="InterPro" id="IPR029058">
    <property type="entry name" value="AB_hydrolase_fold"/>
</dbReference>
<organism evidence="3 4">
    <name type="scientific">Reticulomyxa filosa</name>
    <dbReference type="NCBI Taxonomy" id="46433"/>
    <lineage>
        <taxon>Eukaryota</taxon>
        <taxon>Sar</taxon>
        <taxon>Rhizaria</taxon>
        <taxon>Retaria</taxon>
        <taxon>Foraminifera</taxon>
        <taxon>Monothalamids</taxon>
        <taxon>Reticulomyxidae</taxon>
        <taxon>Reticulomyxa</taxon>
    </lineage>
</organism>
<evidence type="ECO:0000256" key="1">
    <source>
        <dbReference type="SAM" id="Phobius"/>
    </source>
</evidence>
<evidence type="ECO:0000313" key="4">
    <source>
        <dbReference type="Proteomes" id="UP000023152"/>
    </source>
</evidence>
<gene>
    <name evidence="3" type="ORF">RFI_19266</name>
</gene>
<name>X6MY70_RETFI</name>
<evidence type="ECO:0000259" key="2">
    <source>
        <dbReference type="Pfam" id="PF12146"/>
    </source>
</evidence>
<dbReference type="OMA" id="NDVSWTF"/>
<dbReference type="Gene3D" id="3.40.50.1820">
    <property type="entry name" value="alpha/beta hydrolase"/>
    <property type="match status" value="1"/>
</dbReference>
<keyword evidence="4" id="KW-1185">Reference proteome</keyword>
<dbReference type="Proteomes" id="UP000023152">
    <property type="component" value="Unassembled WGS sequence"/>
</dbReference>
<dbReference type="AlphaFoldDB" id="X6MY70"/>
<dbReference type="OrthoDB" id="2498029at2759"/>
<reference evidence="3 4" key="1">
    <citation type="journal article" date="2013" name="Curr. Biol.">
        <title>The Genome of the Foraminiferan Reticulomyxa filosa.</title>
        <authorList>
            <person name="Glockner G."/>
            <person name="Hulsmann N."/>
            <person name="Schleicher M."/>
            <person name="Noegel A.A."/>
            <person name="Eichinger L."/>
            <person name="Gallinger C."/>
            <person name="Pawlowski J."/>
            <person name="Sierra R."/>
            <person name="Euteneuer U."/>
            <person name="Pillet L."/>
            <person name="Moustafa A."/>
            <person name="Platzer M."/>
            <person name="Groth M."/>
            <person name="Szafranski K."/>
            <person name="Schliwa M."/>
        </authorList>
    </citation>
    <scope>NUCLEOTIDE SEQUENCE [LARGE SCALE GENOMIC DNA]</scope>
</reference>
<sequence>MDLIRSVRSTVVETLRSHSGAFCALSVGLCFGLLHYRYHSNLQDDVKYRRVQCLHDPDHCPTDPPETAPFQADFCYESTPSGDILFTGVFWPRYRLKKEVKGVVFFLHGYGSSVSGPVYEYCGRLAKMGYGVVACEYPCHGRSDGRYYVMISSYAMINIYTYIYMWSALIENVMGVLHKIRDKHFSVPGKRLKTFLFGESMGGAVALNMSRKYSYDGLILVSPMCKIAAETRPPIFMERLLMVLAFLIPTWPIVPSKDWSQWSCHDSELTAWLSLSPLYYSRLATGLQLLKVTENIEQMLCEFDDRMLILHGSGDVVTDPFHSKALFEKSKSKDKTLIFYEDQYHKLLSEPQVKHIVWEDIRIWLDNRNDDKFVQKANGIAQFVFRRSLD</sequence>
<feature type="transmembrane region" description="Helical" evidence="1">
    <location>
        <begin position="147"/>
        <end position="169"/>
    </location>
</feature>
<comment type="caution">
    <text evidence="3">The sequence shown here is derived from an EMBL/GenBank/DDBJ whole genome shotgun (WGS) entry which is preliminary data.</text>
</comment>
<dbReference type="PANTHER" id="PTHR11614">
    <property type="entry name" value="PHOSPHOLIPASE-RELATED"/>
    <property type="match status" value="1"/>
</dbReference>
<keyword evidence="1" id="KW-0812">Transmembrane</keyword>
<accession>X6MY70</accession>
<dbReference type="InterPro" id="IPR051044">
    <property type="entry name" value="MAG_DAG_Lipase"/>
</dbReference>
<proteinExistence type="predicted"/>
<feature type="domain" description="Serine aminopeptidase S33" evidence="2">
    <location>
        <begin position="99"/>
        <end position="352"/>
    </location>
</feature>
<dbReference type="InterPro" id="IPR022742">
    <property type="entry name" value="Hydrolase_4"/>
</dbReference>
<dbReference type="EMBL" id="ASPP01015613">
    <property type="protein sequence ID" value="ETO18030.1"/>
    <property type="molecule type" value="Genomic_DNA"/>
</dbReference>
<dbReference type="Pfam" id="PF12146">
    <property type="entry name" value="Hydrolase_4"/>
    <property type="match status" value="1"/>
</dbReference>